<sequence>MTAELRRLTHDDLPRLLELNHAAVPAVNDIDEREMADLVDLARLAVGVVDPAHPQSLLGFVLALPPGMEYESENYRWFSARSNSFVYVDRIVVADGHRGDGLGAVLYDAVVADAAREGVAEVFCEVNLEPPNPGSLRFHGRLGFAEVGRQSTKGGSVVVALLARAVSGGTAPGVGGGA</sequence>
<proteinExistence type="predicted"/>
<keyword evidence="1" id="KW-0808">Transferase</keyword>
<dbReference type="InterPro" id="IPR000182">
    <property type="entry name" value="GNAT_dom"/>
</dbReference>
<dbReference type="PROSITE" id="PS51186">
    <property type="entry name" value="GNAT"/>
    <property type="match status" value="1"/>
</dbReference>
<dbReference type="PIRSF" id="PIRSF028520">
    <property type="entry name" value="UCP028520"/>
    <property type="match status" value="1"/>
</dbReference>
<dbReference type="PANTHER" id="PTHR43877:SF2">
    <property type="entry name" value="AMINOALKYLPHOSPHONATE N-ACETYLTRANSFERASE-RELATED"/>
    <property type="match status" value="1"/>
</dbReference>
<dbReference type="CDD" id="cd04301">
    <property type="entry name" value="NAT_SF"/>
    <property type="match status" value="1"/>
</dbReference>
<dbReference type="Proteomes" id="UP001500929">
    <property type="component" value="Unassembled WGS sequence"/>
</dbReference>
<dbReference type="InterPro" id="IPR016181">
    <property type="entry name" value="Acyl_CoA_acyltransferase"/>
</dbReference>
<reference evidence="5" key="1">
    <citation type="journal article" date="2019" name="Int. J. Syst. Evol. Microbiol.">
        <title>The Global Catalogue of Microorganisms (GCM) 10K type strain sequencing project: providing services to taxonomists for standard genome sequencing and annotation.</title>
        <authorList>
            <consortium name="The Broad Institute Genomics Platform"/>
            <consortium name="The Broad Institute Genome Sequencing Center for Infectious Disease"/>
            <person name="Wu L."/>
            <person name="Ma J."/>
        </authorList>
    </citation>
    <scope>NUCLEOTIDE SEQUENCE [LARGE SCALE GENOMIC DNA]</scope>
    <source>
        <strain evidence="5">JCM 16117</strain>
    </source>
</reference>
<organism evidence="4 5">
    <name type="scientific">Herbiconiux moechotypicola</name>
    <dbReference type="NCBI Taxonomy" id="637393"/>
    <lineage>
        <taxon>Bacteria</taxon>
        <taxon>Bacillati</taxon>
        <taxon>Actinomycetota</taxon>
        <taxon>Actinomycetes</taxon>
        <taxon>Micrococcales</taxon>
        <taxon>Microbacteriaceae</taxon>
        <taxon>Herbiconiux</taxon>
    </lineage>
</organism>
<protein>
    <submittedName>
        <fullName evidence="4">GNAT family N-acetyltransferase</fullName>
    </submittedName>
</protein>
<keyword evidence="5" id="KW-1185">Reference proteome</keyword>
<evidence type="ECO:0000256" key="1">
    <source>
        <dbReference type="ARBA" id="ARBA00022679"/>
    </source>
</evidence>
<dbReference type="InterPro" id="IPR016890">
    <property type="entry name" value="UCP028520"/>
</dbReference>
<dbReference type="RefSeq" id="WP_259479175.1">
    <property type="nucleotide sequence ID" value="NZ_BAAAQY010000004.1"/>
</dbReference>
<evidence type="ECO:0000256" key="2">
    <source>
        <dbReference type="ARBA" id="ARBA00023315"/>
    </source>
</evidence>
<gene>
    <name evidence="4" type="ORF">GCM10009851_16850</name>
</gene>
<dbReference type="EMBL" id="BAAAQY010000004">
    <property type="protein sequence ID" value="GAA2232397.1"/>
    <property type="molecule type" value="Genomic_DNA"/>
</dbReference>
<accession>A0ABP5QDJ5</accession>
<feature type="domain" description="N-acetyltransferase" evidence="3">
    <location>
        <begin position="3"/>
        <end position="164"/>
    </location>
</feature>
<dbReference type="Gene3D" id="3.40.630.30">
    <property type="match status" value="1"/>
</dbReference>
<dbReference type="InterPro" id="IPR050832">
    <property type="entry name" value="Bact_Acetyltransf"/>
</dbReference>
<dbReference type="Pfam" id="PF00583">
    <property type="entry name" value="Acetyltransf_1"/>
    <property type="match status" value="1"/>
</dbReference>
<evidence type="ECO:0000313" key="5">
    <source>
        <dbReference type="Proteomes" id="UP001500929"/>
    </source>
</evidence>
<dbReference type="PANTHER" id="PTHR43877">
    <property type="entry name" value="AMINOALKYLPHOSPHONATE N-ACETYLTRANSFERASE-RELATED-RELATED"/>
    <property type="match status" value="1"/>
</dbReference>
<dbReference type="SUPFAM" id="SSF55729">
    <property type="entry name" value="Acyl-CoA N-acyltransferases (Nat)"/>
    <property type="match status" value="1"/>
</dbReference>
<comment type="caution">
    <text evidence="4">The sequence shown here is derived from an EMBL/GenBank/DDBJ whole genome shotgun (WGS) entry which is preliminary data.</text>
</comment>
<keyword evidence="2" id="KW-0012">Acyltransferase</keyword>
<evidence type="ECO:0000259" key="3">
    <source>
        <dbReference type="PROSITE" id="PS51186"/>
    </source>
</evidence>
<evidence type="ECO:0000313" key="4">
    <source>
        <dbReference type="EMBL" id="GAA2232397.1"/>
    </source>
</evidence>
<name>A0ABP5QDJ5_9MICO</name>